<name>A0A1S7TKC8_9HYPH</name>
<dbReference type="EMBL" id="FCNP01000008">
    <property type="protein sequence ID" value="CVI55085.1"/>
    <property type="molecule type" value="Genomic_DNA"/>
</dbReference>
<proteinExistence type="predicted"/>
<evidence type="ECO:0000313" key="2">
    <source>
        <dbReference type="EMBL" id="CVI55085.1"/>
    </source>
</evidence>
<evidence type="ECO:0000256" key="1">
    <source>
        <dbReference type="SAM" id="MobiDB-lite"/>
    </source>
</evidence>
<accession>A0A1S7TKC8</accession>
<keyword evidence="3" id="KW-1185">Reference proteome</keyword>
<protein>
    <submittedName>
        <fullName evidence="2">Uncharacterized protein</fullName>
    </submittedName>
</protein>
<feature type="region of interest" description="Disordered" evidence="1">
    <location>
        <begin position="16"/>
        <end position="35"/>
    </location>
</feature>
<dbReference type="Proteomes" id="UP000192140">
    <property type="component" value="Unassembled WGS sequence"/>
</dbReference>
<reference evidence="2" key="1">
    <citation type="submission" date="2016-01" db="EMBL/GenBank/DDBJ databases">
        <authorList>
            <person name="Regsiter A."/>
            <person name="william w."/>
        </authorList>
    </citation>
    <scope>NUCLEOTIDE SEQUENCE</scope>
    <source>
        <strain evidence="2">NCPPB 1641</strain>
    </source>
</reference>
<organism evidence="2 3">
    <name type="scientific">Agrobacterium deltaense NCPPB 1641</name>
    <dbReference type="NCBI Taxonomy" id="1183425"/>
    <lineage>
        <taxon>Bacteria</taxon>
        <taxon>Pseudomonadati</taxon>
        <taxon>Pseudomonadota</taxon>
        <taxon>Alphaproteobacteria</taxon>
        <taxon>Hyphomicrobiales</taxon>
        <taxon>Rhizobiaceae</taxon>
        <taxon>Rhizobium/Agrobacterium group</taxon>
        <taxon>Agrobacterium</taxon>
    </lineage>
</organism>
<evidence type="ECO:0000313" key="3">
    <source>
        <dbReference type="Proteomes" id="UP000192140"/>
    </source>
</evidence>
<sequence>MRVCVLFSTSAIDREVAPSSDPSGHLLPGEEKKHAALPGKHLPTRATCLITDLGTGW</sequence>
<gene>
    <name evidence="2" type="ORF">AGR7A_Cc160056</name>
</gene>
<comment type="caution">
    <text evidence="2">The sequence shown here is derived from an EMBL/GenBank/DDBJ whole genome shotgun (WGS) entry which is preliminary data.</text>
</comment>
<dbReference type="AlphaFoldDB" id="A0A1S7TKC8"/>